<keyword evidence="2 5" id="KW-0547">Nucleotide-binding</keyword>
<dbReference type="Gene3D" id="1.10.10.1140">
    <property type="entry name" value="Glutamine-dependent NAD+ synthetase, C-terminal domain"/>
    <property type="match status" value="1"/>
</dbReference>
<dbReference type="EC" id="6.3.5.1" evidence="5"/>
<dbReference type="GO" id="GO:0003952">
    <property type="term" value="F:NAD+ synthase (glutamine-hydrolyzing) activity"/>
    <property type="evidence" value="ECO:0007669"/>
    <property type="project" value="UniProtKB-UniRule"/>
</dbReference>
<dbReference type="Gene3D" id="3.60.110.10">
    <property type="entry name" value="Carbon-nitrogen hydrolase"/>
    <property type="match status" value="1"/>
</dbReference>
<dbReference type="RefSeq" id="WP_249282434.1">
    <property type="nucleotide sequence ID" value="NZ_JACRST010000004.1"/>
</dbReference>
<evidence type="ECO:0000256" key="2">
    <source>
        <dbReference type="ARBA" id="ARBA00022741"/>
    </source>
</evidence>
<dbReference type="CDD" id="cd00553">
    <property type="entry name" value="NAD_synthase"/>
    <property type="match status" value="1"/>
</dbReference>
<dbReference type="NCBIfam" id="TIGR00552">
    <property type="entry name" value="nadE"/>
    <property type="match status" value="1"/>
</dbReference>
<dbReference type="Gene3D" id="3.40.50.620">
    <property type="entry name" value="HUPs"/>
    <property type="match status" value="1"/>
</dbReference>
<evidence type="ECO:0000256" key="4">
    <source>
        <dbReference type="ARBA" id="ARBA00023027"/>
    </source>
</evidence>
<dbReference type="InterPro" id="IPR036526">
    <property type="entry name" value="C-N_Hydrolase_sf"/>
</dbReference>
<comment type="caution">
    <text evidence="8">The sequence shown here is derived from an EMBL/GenBank/DDBJ whole genome shotgun (WGS) entry which is preliminary data.</text>
</comment>
<evidence type="ECO:0000259" key="7">
    <source>
        <dbReference type="Pfam" id="PF02540"/>
    </source>
</evidence>
<dbReference type="InterPro" id="IPR041856">
    <property type="entry name" value="NAD+_synth_C"/>
</dbReference>
<dbReference type="Pfam" id="PF02540">
    <property type="entry name" value="NAD_synthase"/>
    <property type="match status" value="1"/>
</dbReference>
<dbReference type="GO" id="GO:0004359">
    <property type="term" value="F:glutaminase activity"/>
    <property type="evidence" value="ECO:0007669"/>
    <property type="project" value="InterPro"/>
</dbReference>
<organism evidence="8 9">
    <name type="scientific">Ligaoa zhengdingensis</name>
    <dbReference type="NCBI Taxonomy" id="2763658"/>
    <lineage>
        <taxon>Bacteria</taxon>
        <taxon>Bacillati</taxon>
        <taxon>Bacillota</taxon>
        <taxon>Clostridia</taxon>
        <taxon>Eubacteriales</taxon>
        <taxon>Oscillospiraceae</taxon>
        <taxon>Ligaoa</taxon>
    </lineage>
</organism>
<accession>A0A926DWX6</accession>
<dbReference type="GO" id="GO:0005524">
    <property type="term" value="F:ATP binding"/>
    <property type="evidence" value="ECO:0007669"/>
    <property type="project" value="UniProtKB-UniRule"/>
</dbReference>
<keyword evidence="4 5" id="KW-0520">NAD</keyword>
<dbReference type="EMBL" id="JACRST010000004">
    <property type="protein sequence ID" value="MBC8546286.1"/>
    <property type="molecule type" value="Genomic_DNA"/>
</dbReference>
<dbReference type="InterPro" id="IPR022310">
    <property type="entry name" value="NAD/GMP_synthase"/>
</dbReference>
<dbReference type="GO" id="GO:0009435">
    <property type="term" value="P:NAD+ biosynthetic process"/>
    <property type="evidence" value="ECO:0007669"/>
    <property type="project" value="UniProtKB-UniRule"/>
</dbReference>
<protein>
    <recommendedName>
        <fullName evidence="5">Glutamine-dependent NAD(+) synthetase</fullName>
        <ecNumber evidence="5">6.3.5.1</ecNumber>
    </recommendedName>
    <alternativeName>
        <fullName evidence="5">NAD(+) synthase [glutamine-hydrolyzing]</fullName>
    </alternativeName>
</protein>
<dbReference type="Proteomes" id="UP000653127">
    <property type="component" value="Unassembled WGS sequence"/>
</dbReference>
<sequence length="630" mass="66589">MNSLIRVCCISNRVRSLRPDICLQSALEAIESVRSDCPDLIVLPAFALTGAGCGSLSGNSALLDAARDALDELRLATADLPCYVIAGLLLDDWGKPAPVCAVLHSGQLVGFVPAEPGPSSRFDGRYSDRVLPAGAVFSAGGCRFTICSCPPDRLLLHTAELAATGCDLVVCPSCAPLYAGYISEARRTARLVTKALGCAAALCNGGGGDTTSPWLFGGFAGVYECGEELRFAAQKNADCLSPVEAVGADIDLDIIAAQKPGGVYVKPFFSAGLSDGKKGILRRIPQNPFLTCPNRDAYVGELFALQVSALIGRLQNSGIQKMVLGVSGGLDSALALLVAARAADCLGLPREALCAVTMPGFGTTDRTLRNAKALMKELGCSCAEVSIREACTQHFRDIGQDPNSRDVTYENAQARERTQILFDIANQVGGLVIGTGDLSEAALGWCTFGGDQMAGYNVNICLTKSMIRAVVKYVADAGLVVQAAALAYGGAAAKAPGGPVAHILRDILATPVSPELLPAQPGGQIAQKTEEILGSYDLHDFFTYYFVKYGFRPAKLLRYACVAFGPQLEPAFIKEKLELFLRRFFAAQFKRSCSPDAASITEVNLLGQNFTIPSDGDCRALLAELEEMTV</sequence>
<evidence type="ECO:0000256" key="1">
    <source>
        <dbReference type="ARBA" id="ARBA00022598"/>
    </source>
</evidence>
<comment type="similarity">
    <text evidence="5">In the C-terminal section; belongs to the NAD synthetase family.</text>
</comment>
<comment type="pathway">
    <text evidence="5">Cofactor biosynthesis; NAD(+) biosynthesis; NAD(+) from deamido-NAD(+) (L-Gln route): step 1/1.</text>
</comment>
<comment type="catalytic activity">
    <reaction evidence="5">
        <text>deamido-NAD(+) + L-glutamine + ATP + H2O = L-glutamate + AMP + diphosphate + NAD(+) + H(+)</text>
        <dbReference type="Rhea" id="RHEA:24384"/>
        <dbReference type="ChEBI" id="CHEBI:15377"/>
        <dbReference type="ChEBI" id="CHEBI:15378"/>
        <dbReference type="ChEBI" id="CHEBI:29985"/>
        <dbReference type="ChEBI" id="CHEBI:30616"/>
        <dbReference type="ChEBI" id="CHEBI:33019"/>
        <dbReference type="ChEBI" id="CHEBI:57540"/>
        <dbReference type="ChEBI" id="CHEBI:58359"/>
        <dbReference type="ChEBI" id="CHEBI:58437"/>
        <dbReference type="ChEBI" id="CHEBI:456215"/>
        <dbReference type="EC" id="6.3.5.1"/>
    </reaction>
</comment>
<dbReference type="InterPro" id="IPR014445">
    <property type="entry name" value="Gln-dep_NAD_synthase"/>
</dbReference>
<evidence type="ECO:0000313" key="8">
    <source>
        <dbReference type="EMBL" id="MBC8546286.1"/>
    </source>
</evidence>
<comment type="similarity">
    <text evidence="6">Belongs to the NAD synthetase family.</text>
</comment>
<dbReference type="SUPFAM" id="SSF52402">
    <property type="entry name" value="Adenine nucleotide alpha hydrolases-like"/>
    <property type="match status" value="1"/>
</dbReference>
<name>A0A926DWX6_9FIRM</name>
<evidence type="ECO:0000313" key="9">
    <source>
        <dbReference type="Proteomes" id="UP000653127"/>
    </source>
</evidence>
<dbReference type="SUPFAM" id="SSF56317">
    <property type="entry name" value="Carbon-nitrogen hydrolase"/>
    <property type="match status" value="1"/>
</dbReference>
<dbReference type="InterPro" id="IPR014729">
    <property type="entry name" value="Rossmann-like_a/b/a_fold"/>
</dbReference>
<keyword evidence="1 5" id="KW-0436">Ligase</keyword>
<feature type="domain" description="NAD/GMP synthase" evidence="7">
    <location>
        <begin position="310"/>
        <end position="474"/>
    </location>
</feature>
<evidence type="ECO:0000256" key="5">
    <source>
        <dbReference type="PIRNR" id="PIRNR006630"/>
    </source>
</evidence>
<keyword evidence="3 5" id="KW-0067">ATP-binding</keyword>
<dbReference type="PANTHER" id="PTHR23090">
    <property type="entry name" value="NH 3 /GLUTAMINE-DEPENDENT NAD + SYNTHETASE"/>
    <property type="match status" value="1"/>
</dbReference>
<reference evidence="8" key="1">
    <citation type="submission" date="2020-08" db="EMBL/GenBank/DDBJ databases">
        <title>Genome public.</title>
        <authorList>
            <person name="Liu C."/>
            <person name="Sun Q."/>
        </authorList>
    </citation>
    <scope>NUCLEOTIDE SEQUENCE</scope>
    <source>
        <strain evidence="8">NSJ-31</strain>
    </source>
</reference>
<keyword evidence="9" id="KW-1185">Reference proteome</keyword>
<dbReference type="PANTHER" id="PTHR23090:SF9">
    <property type="entry name" value="GLUTAMINE-DEPENDENT NAD(+) SYNTHETASE"/>
    <property type="match status" value="1"/>
</dbReference>
<dbReference type="AlphaFoldDB" id="A0A926DWX6"/>
<dbReference type="GO" id="GO:0005737">
    <property type="term" value="C:cytoplasm"/>
    <property type="evidence" value="ECO:0007669"/>
    <property type="project" value="InterPro"/>
</dbReference>
<dbReference type="PIRSF" id="PIRSF006630">
    <property type="entry name" value="NADS_GAT"/>
    <property type="match status" value="1"/>
</dbReference>
<evidence type="ECO:0000256" key="3">
    <source>
        <dbReference type="ARBA" id="ARBA00022840"/>
    </source>
</evidence>
<gene>
    <name evidence="8" type="primary">nadE</name>
    <name evidence="8" type="ORF">H8711_04960</name>
</gene>
<dbReference type="InterPro" id="IPR003694">
    <property type="entry name" value="NAD_synthase"/>
</dbReference>
<proteinExistence type="inferred from homology"/>
<evidence type="ECO:0000256" key="6">
    <source>
        <dbReference type="RuleBase" id="RU003811"/>
    </source>
</evidence>